<organism evidence="3 4">
    <name type="scientific">Plasmodium gaboni</name>
    <dbReference type="NCBI Taxonomy" id="647221"/>
    <lineage>
        <taxon>Eukaryota</taxon>
        <taxon>Sar</taxon>
        <taxon>Alveolata</taxon>
        <taxon>Apicomplexa</taxon>
        <taxon>Aconoidasida</taxon>
        <taxon>Haemosporida</taxon>
        <taxon>Plasmodiidae</taxon>
        <taxon>Plasmodium</taxon>
        <taxon>Plasmodium (Laverania)</taxon>
    </lineage>
</organism>
<keyword evidence="1" id="KW-0677">Repeat</keyword>
<evidence type="ECO:0000256" key="1">
    <source>
        <dbReference type="ARBA" id="ARBA00022737"/>
    </source>
</evidence>
<dbReference type="PANTHER" id="PTHR23084:SF179">
    <property type="entry name" value="OS10G0565000 PROTEIN"/>
    <property type="match status" value="1"/>
</dbReference>
<proteinExistence type="predicted"/>
<sequence length="1276" mass="151384">MGNKLACGEIKKDGVRGLKNAYNLELHKSNICVEDNRRCDNKYDEENYFYRYENEMDVEEEDKREYSEDEIKEEDKNVVDNNNYDDIYNYHNDINNKNKVSKKIENDNMYKKYIINVKRILMYIKEYEEDFLCFFKKNNVTSMIYLKYIVLNYKTYIMIIEKGVIYIGEVNENNEKNGLGIIITPDQCIYIGEFEEDKITGFGLYIHSSRSKYIGYWKRGKANRYGIFIHPDSTFYKGYWLNDKQNKNGIEYVYNNYVYIGNYLKGEKNKFGIFVWNNECMYIGQIKDNYFFNRGIYFFNKYKIYIGKWKSNCVYGKCEIIWNDNRQFFGYHINNLKQGLGIYKWDDGRIYFGNWLNNKQHGSGIFIIIKNFKEYQQYIQYPIFLLFKNTEKIKKNFLLNLSKENIFYKGNIGKYFHNLLNKYDNYNFYNFLFNLLYINFYELCSSFFDYIKKKNINDFKTNHNFYNTIKDHICVVTDHYFNNQIFKHKMAQAQSSFSFLADIKIKNAQRNTNIKNININNNNNNNINNNNININNNNNNINNVDAYQTSHSPNNIKMKNNKENAMLLHTFNHQKNNTFHNNMKGSDNEEIIVDKKKYENNNNYLKSYINYEGPKHNQMSSPTHEQINRTSDLLAFQDIQRLILYINSINLNDMSEKDINKNNPLFSYASKNILLKYGKWKNGRLKKWLYASDDSLGVVNMDPINNDKNVISYNGQNKSLPSFWRNKDGRMKLSFFNIKADDNSNNNMNSNHKDNFNSNSNSNNSSSIGSNNSRSIGSNNSSSIGSNNSRSIGSNNSSSISSNHNSYSSSSLSSSSTNSICKIKKKKKKIIKKKKMNQQIYNPAHQVEKDIKAKEVIPPNGNNKYIYEHNEKKDISYDNDHYCYHSDEDENIYLHDEEKKNIHVPYNTNKIKNENIEKYIKPQVINHKFSNDYNFKQHHLSFIHNIKEYNDIQLNEKKNTKKIKKNGEQKKKLKNKLNNYKYSYNTTSMSDCISNKSNHSISFLNASVNNDIQSLEDKRKDNTYNNTGKYLNNKHIVTDISYKDIQRKNKEQTEIRYVNNIMKGNKKEQNDDEEINMVENINSKENINILKQHINTKQNIKQNNKNEEMNMYALRGDNNMTYVNLDDIKKKNKQNIIIKKKGIIRQNKMNKKETISNESVINKKMETDKRNSENSKNLRNTKNTKNKKNSTLPYKYKNYDLPKKGFSLIWSLKKSRRNSPLSTKEKIMYQNDDQSCDNHYDKKYVQNDELTDTQQKKKSFFRNFLSVNKNKKKNTN</sequence>
<dbReference type="InterPro" id="IPR003409">
    <property type="entry name" value="MORN"/>
</dbReference>
<dbReference type="PANTHER" id="PTHR23084">
    <property type="entry name" value="PHOSPHATIDYLINOSITOL-4-PHOSPHATE 5-KINASE RELATED"/>
    <property type="match status" value="1"/>
</dbReference>
<feature type="compositionally biased region" description="Low complexity" evidence="2">
    <location>
        <begin position="743"/>
        <end position="820"/>
    </location>
</feature>
<protein>
    <submittedName>
        <fullName evidence="3">Phosphatidylinositol-4-phosphate 5-kinase, putative</fullName>
    </submittedName>
</protein>
<dbReference type="SMART" id="SM00698">
    <property type="entry name" value="MORN"/>
    <property type="match status" value="4"/>
</dbReference>
<dbReference type="Pfam" id="PF02493">
    <property type="entry name" value="MORN"/>
    <property type="match status" value="4"/>
</dbReference>
<gene>
    <name evidence="3" type="ORF">PGABG01_1127500</name>
</gene>
<evidence type="ECO:0000256" key="2">
    <source>
        <dbReference type="SAM" id="MobiDB-lite"/>
    </source>
</evidence>
<feature type="compositionally biased region" description="Basic and acidic residues" evidence="2">
    <location>
        <begin position="1154"/>
        <end position="1173"/>
    </location>
</feature>
<feature type="region of interest" description="Disordered" evidence="2">
    <location>
        <begin position="1154"/>
        <end position="1194"/>
    </location>
</feature>
<dbReference type="Proteomes" id="UP000831156">
    <property type="component" value="Chromosome 11"/>
</dbReference>
<feature type="region of interest" description="Disordered" evidence="2">
    <location>
        <begin position="742"/>
        <end position="820"/>
    </location>
</feature>
<name>A0ABY1UPB8_9APIC</name>
<evidence type="ECO:0000313" key="4">
    <source>
        <dbReference type="Proteomes" id="UP000831156"/>
    </source>
</evidence>
<evidence type="ECO:0000313" key="3">
    <source>
        <dbReference type="EMBL" id="SOV15781.1"/>
    </source>
</evidence>
<dbReference type="EMBL" id="LT969434">
    <property type="protein sequence ID" value="SOV15781.1"/>
    <property type="molecule type" value="Genomic_DNA"/>
</dbReference>
<reference evidence="3" key="1">
    <citation type="submission" date="2016-09" db="EMBL/GenBank/DDBJ databases">
        <authorList>
            <consortium name="Pathogen Informatics"/>
            <person name="Sun Q."/>
            <person name="Inoue M."/>
        </authorList>
    </citation>
    <scope>NUCLEOTIDE SEQUENCE</scope>
</reference>
<keyword evidence="4" id="KW-1185">Reference proteome</keyword>
<dbReference type="SUPFAM" id="SSF82185">
    <property type="entry name" value="Histone H3 K4-specific methyltransferase SET7/9 N-terminal domain"/>
    <property type="match status" value="2"/>
</dbReference>
<accession>A0ABY1UPB8</accession>
<dbReference type="Gene3D" id="2.20.110.10">
    <property type="entry name" value="Histone H3 K4-specific methyltransferase SET7/9 N-terminal domain"/>
    <property type="match status" value="3"/>
</dbReference>